<dbReference type="Pfam" id="PF23058">
    <property type="entry name" value="RBD_ZCCHC3_2nd"/>
    <property type="match status" value="1"/>
</dbReference>
<name>A0A671VCT2_SPAAU</name>
<reference evidence="3" key="2">
    <citation type="submission" date="2025-08" db="UniProtKB">
        <authorList>
            <consortium name="Ensembl"/>
        </authorList>
    </citation>
    <scope>IDENTIFICATION</scope>
</reference>
<dbReference type="SUPFAM" id="SSF57756">
    <property type="entry name" value="Retrovirus zinc finger-like domains"/>
    <property type="match status" value="1"/>
</dbReference>
<dbReference type="PANTHER" id="PTHR22639:SF7">
    <property type="entry name" value="CCHC-TYPE DOMAIN-CONTAINING PROTEIN"/>
    <property type="match status" value="1"/>
</dbReference>
<feature type="domain" description="CCHC-type" evidence="2">
    <location>
        <begin position="188"/>
        <end position="202"/>
    </location>
</feature>
<organism evidence="3 4">
    <name type="scientific">Sparus aurata</name>
    <name type="common">Gilthead sea bream</name>
    <dbReference type="NCBI Taxonomy" id="8175"/>
    <lineage>
        <taxon>Eukaryota</taxon>
        <taxon>Metazoa</taxon>
        <taxon>Chordata</taxon>
        <taxon>Craniata</taxon>
        <taxon>Vertebrata</taxon>
        <taxon>Euteleostomi</taxon>
        <taxon>Actinopterygii</taxon>
        <taxon>Neopterygii</taxon>
        <taxon>Teleostei</taxon>
        <taxon>Neoteleostei</taxon>
        <taxon>Acanthomorphata</taxon>
        <taxon>Eupercaria</taxon>
        <taxon>Spariformes</taxon>
        <taxon>Sparidae</taxon>
        <taxon>Sparus</taxon>
    </lineage>
</organism>
<protein>
    <recommendedName>
        <fullName evidence="2">CCHC-type domain-containing protein</fullName>
    </recommendedName>
</protein>
<dbReference type="InterPro" id="IPR057810">
    <property type="entry name" value="RBD_ZCCHC3_1st"/>
</dbReference>
<evidence type="ECO:0000313" key="4">
    <source>
        <dbReference type="Proteomes" id="UP000472265"/>
    </source>
</evidence>
<dbReference type="GO" id="GO:0003723">
    <property type="term" value="F:RNA binding"/>
    <property type="evidence" value="ECO:0007669"/>
    <property type="project" value="InterPro"/>
</dbReference>
<dbReference type="InterPro" id="IPR057811">
    <property type="entry name" value="RBD_ZCCHC3_2nd"/>
</dbReference>
<dbReference type="GO" id="GO:0002218">
    <property type="term" value="P:activation of innate immune response"/>
    <property type="evidence" value="ECO:0007669"/>
    <property type="project" value="InterPro"/>
</dbReference>
<dbReference type="GO" id="GO:0003690">
    <property type="term" value="F:double-stranded DNA binding"/>
    <property type="evidence" value="ECO:0007669"/>
    <property type="project" value="InterPro"/>
</dbReference>
<dbReference type="GeneTree" id="ENSGT00530000063983"/>
<sequence length="362" mass="39617">MITESINFFVRKKNRFLPELTMLIGALKMDPGQVFCLQWNGSEGSYDLTVHSQALYDRVLGTCKEKAELAQFSSFRVEPLCKRNIRIITVHVYNPYVGDEAVAMFLSRYGMVDKTAKYLKDSYGIWSGRRQFRVHLGDDPDSSDGLQHPPAYFYIGADRGFLFYSGQPSFCRQCHSFGHLAAGCAWVRCRNCGGPGHGAASCAAPRACHGCGAEGHLLKECPSRVRTYADAAGVVQAPSLRPLQEVLEEIRVTAGVPPTEVAATIPEKGPATEIAPVGGAEAAAEGSIALGEPSVDADLLVSLGDSLPLVGSWADYGMQSEEDATHGHGQVERSFLGCNALYRIWWWQRITGRELIGRGWRL</sequence>
<feature type="domain" description="CCHC-type" evidence="2">
    <location>
        <begin position="208"/>
        <end position="223"/>
    </location>
</feature>
<evidence type="ECO:0000313" key="3">
    <source>
        <dbReference type="Ensembl" id="ENSSAUP00010023612.1"/>
    </source>
</evidence>
<reference evidence="3" key="1">
    <citation type="submission" date="2021-04" db="EMBL/GenBank/DDBJ databases">
        <authorList>
            <consortium name="Wellcome Sanger Institute Data Sharing"/>
        </authorList>
    </citation>
    <scope>NUCLEOTIDE SEQUENCE [LARGE SCALE GENOMIC DNA]</scope>
</reference>
<dbReference type="Proteomes" id="UP000472265">
    <property type="component" value="Chromosome 24"/>
</dbReference>
<reference evidence="3" key="3">
    <citation type="submission" date="2025-09" db="UniProtKB">
        <authorList>
            <consortium name="Ensembl"/>
        </authorList>
    </citation>
    <scope>IDENTIFICATION</scope>
</reference>
<dbReference type="InterPro" id="IPR036875">
    <property type="entry name" value="Znf_CCHC_sf"/>
</dbReference>
<dbReference type="SMART" id="SM00343">
    <property type="entry name" value="ZnF_C2HC"/>
    <property type="match status" value="3"/>
</dbReference>
<keyword evidence="1" id="KW-0863">Zinc-finger</keyword>
<keyword evidence="1" id="KW-0479">Metal-binding</keyword>
<dbReference type="Pfam" id="PF00098">
    <property type="entry name" value="zf-CCHC"/>
    <property type="match status" value="1"/>
</dbReference>
<keyword evidence="1" id="KW-0862">Zinc</keyword>
<dbReference type="PANTHER" id="PTHR22639">
    <property type="entry name" value="GAG-RELATED PROTEIN"/>
    <property type="match status" value="1"/>
</dbReference>
<dbReference type="Pfam" id="PF23057">
    <property type="entry name" value="RBD_ZCCHC3_1st"/>
    <property type="match status" value="1"/>
</dbReference>
<evidence type="ECO:0000256" key="1">
    <source>
        <dbReference type="PROSITE-ProRule" id="PRU00047"/>
    </source>
</evidence>
<dbReference type="Gene3D" id="4.10.60.10">
    <property type="entry name" value="Zinc finger, CCHC-type"/>
    <property type="match status" value="1"/>
</dbReference>
<dbReference type="Ensembl" id="ENSSAUT00010024926.1">
    <property type="protein sequence ID" value="ENSSAUP00010023612.1"/>
    <property type="gene ID" value="ENSSAUG00010010373.1"/>
</dbReference>
<dbReference type="PROSITE" id="PS50158">
    <property type="entry name" value="ZF_CCHC"/>
    <property type="match status" value="2"/>
</dbReference>
<accession>A0A671VCT2</accession>
<dbReference type="InterPro" id="IPR042509">
    <property type="entry name" value="ZCCHC3"/>
</dbReference>
<keyword evidence="4" id="KW-1185">Reference proteome</keyword>
<proteinExistence type="predicted"/>
<dbReference type="OMA" id="YTERMCE"/>
<evidence type="ECO:0000259" key="2">
    <source>
        <dbReference type="PROSITE" id="PS50158"/>
    </source>
</evidence>
<dbReference type="GO" id="GO:0008270">
    <property type="term" value="F:zinc ion binding"/>
    <property type="evidence" value="ECO:0007669"/>
    <property type="project" value="UniProtKB-KW"/>
</dbReference>
<dbReference type="InParanoid" id="A0A671VCT2"/>
<dbReference type="AlphaFoldDB" id="A0A671VCT2"/>
<dbReference type="InterPro" id="IPR001878">
    <property type="entry name" value="Znf_CCHC"/>
</dbReference>